<evidence type="ECO:0000256" key="6">
    <source>
        <dbReference type="PROSITE-ProRule" id="PRU00283"/>
    </source>
</evidence>
<comment type="subcellular location">
    <subcellularLocation>
        <location evidence="1">Cytoplasm</location>
        <location evidence="1">Cytoskeleton</location>
    </subcellularLocation>
</comment>
<dbReference type="GO" id="GO:0005524">
    <property type="term" value="F:ATP binding"/>
    <property type="evidence" value="ECO:0007669"/>
    <property type="project" value="InterPro"/>
</dbReference>
<feature type="region of interest" description="Disordered" evidence="7">
    <location>
        <begin position="81"/>
        <end position="115"/>
    </location>
</feature>
<sequence length="336" mass="37583">MDGAGINRSLLALKECIRSMDMNKAHIPFRNCELTKVLRDIFVGESRSLMIAIICPSSSSCEQTLNTLRYASRVKNFKQSQSNSNTSVLYNPGSTNTRKPKASAPNSGITKPVKSKLTAPSTAVSLSIIAKAKNPGITTGSMQASQKNGKSTDSIDFIGKPLVMRNMRPKLSPFCSEISGREHNLLPRDRKRASRLPNPFQRLDSSINLQSSVEHNVDIVMDDIELNDENQGLYTSMCDSLDNVIGHSPNYITSNYDGQRSFEAIKQADELNNRTLMMVMSANFDRGSRNYIEFLVNKFKMQMKPLLFLKQAIEKHKEIIPAESKVTYNDNPQHNE</sequence>
<feature type="domain" description="Kinesin motor" evidence="8">
    <location>
        <begin position="1"/>
        <end position="77"/>
    </location>
</feature>
<keyword evidence="5" id="KW-0206">Cytoskeleton</keyword>
<evidence type="ECO:0000256" key="4">
    <source>
        <dbReference type="ARBA" id="ARBA00023175"/>
    </source>
</evidence>
<keyword evidence="2" id="KW-0963">Cytoplasm</keyword>
<dbReference type="InterPro" id="IPR027640">
    <property type="entry name" value="Kinesin-like_fam"/>
</dbReference>
<dbReference type="InterPro" id="IPR001752">
    <property type="entry name" value="Kinesin_motor_dom"/>
</dbReference>
<evidence type="ECO:0000259" key="8">
    <source>
        <dbReference type="PROSITE" id="PS50067"/>
    </source>
</evidence>
<comment type="caution">
    <text evidence="6">Lacks conserved residue(s) required for the propagation of feature annotation.</text>
</comment>
<dbReference type="GO" id="GO:0003777">
    <property type="term" value="F:microtubule motor activity"/>
    <property type="evidence" value="ECO:0007669"/>
    <property type="project" value="InterPro"/>
</dbReference>
<dbReference type="InterPro" id="IPR027417">
    <property type="entry name" value="P-loop_NTPase"/>
</dbReference>
<proteinExistence type="evidence at transcript level"/>
<dbReference type="GO" id="GO:0007019">
    <property type="term" value="P:microtubule depolymerization"/>
    <property type="evidence" value="ECO:0007669"/>
    <property type="project" value="TreeGrafter"/>
</dbReference>
<organism evidence="9">
    <name type="scientific">Babesia bovis</name>
    <dbReference type="NCBI Taxonomy" id="5865"/>
    <lineage>
        <taxon>Eukaryota</taxon>
        <taxon>Sar</taxon>
        <taxon>Alveolata</taxon>
        <taxon>Apicomplexa</taxon>
        <taxon>Aconoidasida</taxon>
        <taxon>Piroplasmida</taxon>
        <taxon>Babesiidae</taxon>
        <taxon>Babesia</taxon>
    </lineage>
</organism>
<dbReference type="EMBL" id="AK442097">
    <property type="protein sequence ID" value="BAN65891.1"/>
    <property type="molecule type" value="mRNA"/>
</dbReference>
<dbReference type="AlphaFoldDB" id="S6B9M1"/>
<accession>S6B9M1</accession>
<dbReference type="VEuPathDB" id="PiroplasmaDB:BBOV_II007750"/>
<comment type="similarity">
    <text evidence="6">Belongs to the TRAFAC class myosin-kinesin ATPase superfamily. Kinesin family.</text>
</comment>
<name>S6B9M1_BABBO</name>
<evidence type="ECO:0000256" key="7">
    <source>
        <dbReference type="SAM" id="MobiDB-lite"/>
    </source>
</evidence>
<dbReference type="GO" id="GO:0005874">
    <property type="term" value="C:microtubule"/>
    <property type="evidence" value="ECO:0007669"/>
    <property type="project" value="UniProtKB-KW"/>
</dbReference>
<reference evidence="9" key="1">
    <citation type="journal article" date="2014" name="BMC Genomics">
        <title>The Babesia bovis gene and promoter model: an update from full-length EST analysis.</title>
        <authorList>
            <person name="Yamagishi J."/>
            <person name="Wakaguri H."/>
            <person name="Yokoyama N."/>
            <person name="Yamashita R."/>
            <person name="Suzuki Y."/>
            <person name="Xuan X."/>
            <person name="Igarashi I."/>
        </authorList>
    </citation>
    <scope>NUCLEOTIDE SEQUENCE</scope>
    <source>
        <strain evidence="9">Texas</strain>
    </source>
</reference>
<dbReference type="GO" id="GO:0008017">
    <property type="term" value="F:microtubule binding"/>
    <property type="evidence" value="ECO:0007669"/>
    <property type="project" value="InterPro"/>
</dbReference>
<evidence type="ECO:0000313" key="9">
    <source>
        <dbReference type="EMBL" id="BAN65891.1"/>
    </source>
</evidence>
<dbReference type="GO" id="GO:0007018">
    <property type="term" value="P:microtubule-based movement"/>
    <property type="evidence" value="ECO:0007669"/>
    <property type="project" value="InterPro"/>
</dbReference>
<dbReference type="Gene3D" id="3.40.850.10">
    <property type="entry name" value="Kinesin motor domain"/>
    <property type="match status" value="1"/>
</dbReference>
<evidence type="ECO:0000256" key="5">
    <source>
        <dbReference type="ARBA" id="ARBA00023212"/>
    </source>
</evidence>
<keyword evidence="4" id="KW-0505">Motor protein</keyword>
<evidence type="ECO:0000256" key="1">
    <source>
        <dbReference type="ARBA" id="ARBA00004245"/>
    </source>
</evidence>
<dbReference type="SUPFAM" id="SSF52540">
    <property type="entry name" value="P-loop containing nucleoside triphosphate hydrolases"/>
    <property type="match status" value="1"/>
</dbReference>
<protein>
    <submittedName>
        <fullName evidence="9">Kinesin-like protein</fullName>
    </submittedName>
</protein>
<dbReference type="PANTHER" id="PTHR47971:SF8">
    <property type="entry name" value="KINESIN-LIKE PROTEIN"/>
    <property type="match status" value="1"/>
</dbReference>
<dbReference type="PROSITE" id="PS50067">
    <property type="entry name" value="KINESIN_MOTOR_2"/>
    <property type="match status" value="1"/>
</dbReference>
<evidence type="ECO:0000256" key="2">
    <source>
        <dbReference type="ARBA" id="ARBA00022490"/>
    </source>
</evidence>
<feature type="compositionally biased region" description="Polar residues" evidence="7">
    <location>
        <begin position="81"/>
        <end position="97"/>
    </location>
</feature>
<dbReference type="InterPro" id="IPR036961">
    <property type="entry name" value="Kinesin_motor_dom_sf"/>
</dbReference>
<dbReference type="Pfam" id="PF00225">
    <property type="entry name" value="Kinesin"/>
    <property type="match status" value="1"/>
</dbReference>
<keyword evidence="3" id="KW-0493">Microtubule</keyword>
<dbReference type="PANTHER" id="PTHR47971">
    <property type="entry name" value="KINESIN-RELATED PROTEIN 6"/>
    <property type="match status" value="1"/>
</dbReference>
<evidence type="ECO:0000256" key="3">
    <source>
        <dbReference type="ARBA" id="ARBA00022701"/>
    </source>
</evidence>